<evidence type="ECO:0000313" key="9">
    <source>
        <dbReference type="EMBL" id="WXB10010.1"/>
    </source>
</evidence>
<dbReference type="PANTHER" id="PTHR33209">
    <property type="entry name" value="PROTEASE 4"/>
    <property type="match status" value="1"/>
</dbReference>
<dbReference type="PIRSF" id="PIRSF001217">
    <property type="entry name" value="Protease_4_SppA"/>
    <property type="match status" value="1"/>
</dbReference>
<evidence type="ECO:0000256" key="5">
    <source>
        <dbReference type="ARBA" id="ARBA00022825"/>
    </source>
</evidence>
<dbReference type="Gene3D" id="3.90.226.10">
    <property type="entry name" value="2-enoyl-CoA Hydratase, Chain A, domain 1"/>
    <property type="match status" value="3"/>
</dbReference>
<dbReference type="PANTHER" id="PTHR33209:SF2">
    <property type="entry name" value="CHROMOSOME UNDETERMINED SCAFFOLD_55, WHOLE GENOME SHOTGUN SEQUENCE"/>
    <property type="match status" value="1"/>
</dbReference>
<evidence type="ECO:0000256" key="3">
    <source>
        <dbReference type="ARBA" id="ARBA00022670"/>
    </source>
</evidence>
<keyword evidence="3" id="KW-0645">Protease</keyword>
<dbReference type="RefSeq" id="WP_394839686.1">
    <property type="nucleotide sequence ID" value="NZ_CP089929.1"/>
</dbReference>
<organism evidence="9 10">
    <name type="scientific">Pendulispora rubella</name>
    <dbReference type="NCBI Taxonomy" id="2741070"/>
    <lineage>
        <taxon>Bacteria</taxon>
        <taxon>Pseudomonadati</taxon>
        <taxon>Myxococcota</taxon>
        <taxon>Myxococcia</taxon>
        <taxon>Myxococcales</taxon>
        <taxon>Sorangiineae</taxon>
        <taxon>Pendulisporaceae</taxon>
        <taxon>Pendulispora</taxon>
    </lineage>
</organism>
<evidence type="ECO:0000256" key="7">
    <source>
        <dbReference type="SAM" id="MobiDB-lite"/>
    </source>
</evidence>
<feature type="domain" description="Peptidase S49" evidence="8">
    <location>
        <begin position="376"/>
        <end position="533"/>
    </location>
</feature>
<dbReference type="InterPro" id="IPR047217">
    <property type="entry name" value="S49_SppA_67K_type_N"/>
</dbReference>
<dbReference type="EMBL" id="CP089983">
    <property type="protein sequence ID" value="WXB10010.1"/>
    <property type="molecule type" value="Genomic_DNA"/>
</dbReference>
<keyword evidence="4" id="KW-0378">Hydrolase</keyword>
<evidence type="ECO:0000256" key="2">
    <source>
        <dbReference type="ARBA" id="ARBA00008683"/>
    </source>
</evidence>
<name>A0ABZ2LGY6_9BACT</name>
<evidence type="ECO:0000259" key="8">
    <source>
        <dbReference type="Pfam" id="PF01343"/>
    </source>
</evidence>
<reference evidence="9" key="1">
    <citation type="submission" date="2021-12" db="EMBL/GenBank/DDBJ databases">
        <title>Discovery of the Pendulisporaceae a myxobacterial family with distinct sporulation behavior and unique specialized metabolism.</title>
        <authorList>
            <person name="Garcia R."/>
            <person name="Popoff A."/>
            <person name="Bader C.D."/>
            <person name="Loehr J."/>
            <person name="Walesch S."/>
            <person name="Walt C."/>
            <person name="Boldt J."/>
            <person name="Bunk B."/>
            <person name="Haeckl F.J.F.P.J."/>
            <person name="Gunesch A.P."/>
            <person name="Birkelbach J."/>
            <person name="Nuebel U."/>
            <person name="Pietschmann T."/>
            <person name="Bach T."/>
            <person name="Mueller R."/>
        </authorList>
    </citation>
    <scope>NUCLEOTIDE SEQUENCE</scope>
    <source>
        <strain evidence="9">MSr11367</strain>
    </source>
</reference>
<dbReference type="InterPro" id="IPR047272">
    <property type="entry name" value="S49_SppA_C"/>
</dbReference>
<dbReference type="SUPFAM" id="SSF52096">
    <property type="entry name" value="ClpP/crotonase"/>
    <property type="match status" value="2"/>
</dbReference>
<keyword evidence="6" id="KW-0472">Membrane</keyword>
<dbReference type="InterPro" id="IPR004635">
    <property type="entry name" value="Pept_S49_SppA"/>
</dbReference>
<gene>
    <name evidence="9" type="primary">sppA</name>
    <name evidence="9" type="ORF">LVJ94_22625</name>
</gene>
<dbReference type="InterPro" id="IPR004634">
    <property type="entry name" value="Pept_S49_pIV"/>
</dbReference>
<evidence type="ECO:0000256" key="6">
    <source>
        <dbReference type="ARBA" id="ARBA00023136"/>
    </source>
</evidence>
<evidence type="ECO:0000256" key="1">
    <source>
        <dbReference type="ARBA" id="ARBA00004370"/>
    </source>
</evidence>
<comment type="subcellular location">
    <subcellularLocation>
        <location evidence="1">Membrane</location>
    </subcellularLocation>
</comment>
<sequence>MSGKFARYTGLAALAATLAVGCKGRTPSASGSGAPAREPRTGPALALLDLSHGVPEQSTGSAWGLGPRKHSFDEVLRSAERARKDADIKGVLVRFGAVSMGNARAEELGEALEKVRKDKAVYCHGDGYSNQTMFAAARGCTKIFVSPAGEVETVGIAAQVVYMRKLLADELHLTIDFLQVGKFKGAEEPLTRDGPSPEARASLESVLADIRASWLGAIGQGLTRDGQAKPNVAASAEDGPFSPNKAKERGLVDEVGYVDDARDAAKKATGAVREELRFGPGASDDGEASLSGLVRALGSDSVTSAPIALVRATGSISMAPSGGLLGGQEGITEKELGKIVTRLEKNDAVKAVVLRIDSPGGSALASDLLWHRLMRVRAKKPIVVSVGDMAASGGYYLASTANVIFADATSIVGSIGVVGGKIAIGGALEKVGVHAETFPAKPGDTQAATRAAYNSPFMAWDEPTRARVLESMTGVYDLFLARVAEGRKIPVEKVAVSAEGRIFSGREGKNRGLVDEIGGLDAAIAKARELAKLDGDAAVAVVENSPRVLEALGGGGGADEGGEESRAQRVTAVKAAAKSVLDQVAPDMVPFVSALAPLTGEEHQAAAMPYVLVVK</sequence>
<keyword evidence="5" id="KW-0720">Serine protease</keyword>
<dbReference type="Proteomes" id="UP001374803">
    <property type="component" value="Chromosome"/>
</dbReference>
<dbReference type="NCBIfam" id="TIGR00706">
    <property type="entry name" value="SppA_dom"/>
    <property type="match status" value="1"/>
</dbReference>
<keyword evidence="10" id="KW-1185">Reference proteome</keyword>
<dbReference type="InterPro" id="IPR029045">
    <property type="entry name" value="ClpP/crotonase-like_dom_sf"/>
</dbReference>
<proteinExistence type="inferred from homology"/>
<protein>
    <submittedName>
        <fullName evidence="9">Signal peptide peptidase SppA</fullName>
    </submittedName>
</protein>
<dbReference type="PROSITE" id="PS51257">
    <property type="entry name" value="PROKAR_LIPOPROTEIN"/>
    <property type="match status" value="1"/>
</dbReference>
<dbReference type="CDD" id="cd07018">
    <property type="entry name" value="S49_SppA_67K_type"/>
    <property type="match status" value="1"/>
</dbReference>
<feature type="domain" description="Peptidase S49" evidence="8">
    <location>
        <begin position="115"/>
        <end position="269"/>
    </location>
</feature>
<evidence type="ECO:0000313" key="10">
    <source>
        <dbReference type="Proteomes" id="UP001374803"/>
    </source>
</evidence>
<evidence type="ECO:0000256" key="4">
    <source>
        <dbReference type="ARBA" id="ARBA00022801"/>
    </source>
</evidence>
<dbReference type="Pfam" id="PF01343">
    <property type="entry name" value="Peptidase_S49"/>
    <property type="match status" value="2"/>
</dbReference>
<feature type="region of interest" description="Disordered" evidence="7">
    <location>
        <begin position="226"/>
        <end position="246"/>
    </location>
</feature>
<dbReference type="InterPro" id="IPR002142">
    <property type="entry name" value="Peptidase_S49"/>
</dbReference>
<dbReference type="CDD" id="cd07023">
    <property type="entry name" value="S49_Sppa_N_C"/>
    <property type="match status" value="1"/>
</dbReference>
<accession>A0ABZ2LGY6</accession>
<comment type="similarity">
    <text evidence="2">Belongs to the peptidase S49 family.</text>
</comment>